<dbReference type="EMBL" id="DRZX01000167">
    <property type="protein sequence ID" value="HHS48895.1"/>
    <property type="molecule type" value="Genomic_DNA"/>
</dbReference>
<dbReference type="PANTHER" id="PTHR43421:SF1">
    <property type="entry name" value="METALLOPROTEASE PMBA"/>
    <property type="match status" value="1"/>
</dbReference>
<gene>
    <name evidence="3" type="ORF">ENM99_03425</name>
</gene>
<dbReference type="InterPro" id="IPR045569">
    <property type="entry name" value="Metalloprtase-TldD/E_C"/>
</dbReference>
<sequence length="333" mass="37172">FSFREVNEYDESKIKETIYEMSSIAKNFDKRVQQVKSSTISIDEKYTWVLNSFGLKAHQAYNVVESQVSVLAKENIEEMGWCDKKGFSLSDIDFVDIAKTASRRAVEKLSPSSFSTKKLSVVLSNEVMSYMLKYFFNIFSAQSVIDKTTKLEIGKRAFSSAVTIVDDNMKNGGVKFFIDEEGVEKKPTIVVQNGELKTFLHNTYTSCKLNCQNTANAKRFGFSNPVKVGPANFYLKPSNESLEDLLNTVDGFYITEIMGMHMANPISGDFSLGINGFLIESGRKIKYIKASTFADNFYNVLNKIIKVANDVYFSGSVGSPSVWVADCTIGGEG</sequence>
<dbReference type="Proteomes" id="UP000886400">
    <property type="component" value="Unassembled WGS sequence"/>
</dbReference>
<dbReference type="InterPro" id="IPR035068">
    <property type="entry name" value="TldD/PmbA_N"/>
</dbReference>
<organism evidence="3">
    <name type="scientific">Desulfurella acetivorans</name>
    <dbReference type="NCBI Taxonomy" id="33002"/>
    <lineage>
        <taxon>Bacteria</taxon>
        <taxon>Pseudomonadati</taxon>
        <taxon>Campylobacterota</taxon>
        <taxon>Desulfurellia</taxon>
        <taxon>Desulfurellales</taxon>
        <taxon>Desulfurellaceae</taxon>
        <taxon>Desulfurella</taxon>
    </lineage>
</organism>
<dbReference type="Pfam" id="PF19290">
    <property type="entry name" value="PmbA_TldD_2nd"/>
    <property type="match status" value="1"/>
</dbReference>
<protein>
    <submittedName>
        <fullName evidence="3">TldD/PmbA family protein</fullName>
    </submittedName>
</protein>
<feature type="non-terminal residue" evidence="3">
    <location>
        <position position="1"/>
    </location>
</feature>
<evidence type="ECO:0000259" key="2">
    <source>
        <dbReference type="Pfam" id="PF19290"/>
    </source>
</evidence>
<feature type="domain" description="Metalloprotease TldD/E C-terminal" evidence="1">
    <location>
        <begin position="116"/>
        <end position="331"/>
    </location>
</feature>
<proteinExistence type="predicted"/>
<dbReference type="AlphaFoldDB" id="A0A7C6EBJ4"/>
<dbReference type="SUPFAM" id="SSF111283">
    <property type="entry name" value="Putative modulator of DNA gyrase, PmbA/TldD"/>
    <property type="match status" value="1"/>
</dbReference>
<dbReference type="InterPro" id="IPR036059">
    <property type="entry name" value="TldD/PmbA_sf"/>
</dbReference>
<evidence type="ECO:0000313" key="3">
    <source>
        <dbReference type="EMBL" id="HHS48895.1"/>
    </source>
</evidence>
<dbReference type="InterPro" id="IPR047657">
    <property type="entry name" value="PmbA"/>
</dbReference>
<dbReference type="GO" id="GO:0006508">
    <property type="term" value="P:proteolysis"/>
    <property type="evidence" value="ECO:0007669"/>
    <property type="project" value="InterPro"/>
</dbReference>
<reference evidence="3" key="1">
    <citation type="journal article" date="2020" name="mSystems">
        <title>Genome- and Community-Level Interaction Insights into Carbon Utilization and Element Cycling Functions of Hydrothermarchaeota in Hydrothermal Sediment.</title>
        <authorList>
            <person name="Zhou Z."/>
            <person name="Liu Y."/>
            <person name="Xu W."/>
            <person name="Pan J."/>
            <person name="Luo Z.H."/>
            <person name="Li M."/>
        </authorList>
    </citation>
    <scope>NUCLEOTIDE SEQUENCE [LARGE SCALE GENOMIC DNA]</scope>
    <source>
        <strain evidence="3">SpSt-1135</strain>
    </source>
</reference>
<dbReference type="Pfam" id="PF19289">
    <property type="entry name" value="PmbA_TldD_3rd"/>
    <property type="match status" value="1"/>
</dbReference>
<dbReference type="PANTHER" id="PTHR43421">
    <property type="entry name" value="METALLOPROTEASE PMBA"/>
    <property type="match status" value="1"/>
</dbReference>
<accession>A0A7C6EBJ4</accession>
<dbReference type="GO" id="GO:0005829">
    <property type="term" value="C:cytosol"/>
    <property type="evidence" value="ECO:0007669"/>
    <property type="project" value="TreeGrafter"/>
</dbReference>
<name>A0A7C6EBJ4_DESAE</name>
<dbReference type="Gene3D" id="3.30.2290.10">
    <property type="entry name" value="PmbA/TldD superfamily"/>
    <property type="match status" value="1"/>
</dbReference>
<dbReference type="InterPro" id="IPR045570">
    <property type="entry name" value="Metalloprtase-TldD/E_cen_dom"/>
</dbReference>
<evidence type="ECO:0000259" key="1">
    <source>
        <dbReference type="Pfam" id="PF19289"/>
    </source>
</evidence>
<dbReference type="GO" id="GO:0008237">
    <property type="term" value="F:metallopeptidase activity"/>
    <property type="evidence" value="ECO:0007669"/>
    <property type="project" value="InterPro"/>
</dbReference>
<feature type="domain" description="Metalloprotease TldD/E central" evidence="2">
    <location>
        <begin position="9"/>
        <end position="109"/>
    </location>
</feature>
<comment type="caution">
    <text evidence="3">The sequence shown here is derived from an EMBL/GenBank/DDBJ whole genome shotgun (WGS) entry which is preliminary data.</text>
</comment>